<dbReference type="GO" id="GO:0005524">
    <property type="term" value="F:ATP binding"/>
    <property type="evidence" value="ECO:0007669"/>
    <property type="project" value="InterPro"/>
</dbReference>
<dbReference type="InterPro" id="IPR027417">
    <property type="entry name" value="P-loop_NTPase"/>
</dbReference>
<protein>
    <submittedName>
        <fullName evidence="2">Hpr(Ser) kinase/phosphatase</fullName>
    </submittedName>
</protein>
<keyword evidence="2" id="KW-0418">Kinase</keyword>
<dbReference type="EMBL" id="FOCI01000026">
    <property type="protein sequence ID" value="SEN68827.1"/>
    <property type="molecule type" value="Genomic_DNA"/>
</dbReference>
<evidence type="ECO:0000259" key="1">
    <source>
        <dbReference type="Pfam" id="PF07475"/>
    </source>
</evidence>
<name>A0A1H8ILL7_9RHOB</name>
<dbReference type="Pfam" id="PF07475">
    <property type="entry name" value="Hpr_kinase_C"/>
    <property type="match status" value="1"/>
</dbReference>
<feature type="domain" description="HPr kinase/phosphorylase C-terminal" evidence="1">
    <location>
        <begin position="4"/>
        <end position="79"/>
    </location>
</feature>
<keyword evidence="3" id="KW-1185">Reference proteome</keyword>
<dbReference type="CDD" id="cd01918">
    <property type="entry name" value="HprK_C"/>
    <property type="match status" value="1"/>
</dbReference>
<dbReference type="STRING" id="245187.SAMN04488003_12630"/>
<evidence type="ECO:0000313" key="2">
    <source>
        <dbReference type="EMBL" id="SEN68827.1"/>
    </source>
</evidence>
<dbReference type="PANTHER" id="PTHR30305">
    <property type="entry name" value="PROTEIN YJDM-RELATED"/>
    <property type="match status" value="1"/>
</dbReference>
<dbReference type="GO" id="GO:0006109">
    <property type="term" value="P:regulation of carbohydrate metabolic process"/>
    <property type="evidence" value="ECO:0007669"/>
    <property type="project" value="InterPro"/>
</dbReference>
<sequence length="140" mass="14593">MGDTITLHGTAVALDGRAVLIRGRSGTGKSALALQLIALGAMLIADDQVVLTRRGDDVIASCPPALRGVIEARGMGILRARPTGPAPLACVVDLDTTEVARLPEWHSITLVGCAVPLFQKPPYIDLAAALMIYLRGGRSA</sequence>
<reference evidence="2 3" key="1">
    <citation type="submission" date="2016-10" db="EMBL/GenBank/DDBJ databases">
        <authorList>
            <person name="de Groot N.N."/>
        </authorList>
    </citation>
    <scope>NUCLEOTIDE SEQUENCE [LARGE SCALE GENOMIC DNA]</scope>
    <source>
        <strain evidence="2 3">DSM 16213</strain>
    </source>
</reference>
<dbReference type="InterPro" id="IPR011104">
    <property type="entry name" value="Hpr_kin/Pase_C"/>
</dbReference>
<keyword evidence="2" id="KW-0808">Transferase</keyword>
<dbReference type="Gene3D" id="3.40.50.300">
    <property type="entry name" value="P-loop containing nucleotide triphosphate hydrolases"/>
    <property type="match status" value="1"/>
</dbReference>
<dbReference type="AlphaFoldDB" id="A0A1H8ILL7"/>
<dbReference type="PANTHER" id="PTHR30305:SF1">
    <property type="entry name" value="HPR KINASE_PHOSPHORYLASE"/>
    <property type="match status" value="1"/>
</dbReference>
<dbReference type="GO" id="GO:0000155">
    <property type="term" value="F:phosphorelay sensor kinase activity"/>
    <property type="evidence" value="ECO:0007669"/>
    <property type="project" value="InterPro"/>
</dbReference>
<gene>
    <name evidence="2" type="ORF">SAMN04488003_12630</name>
</gene>
<organism evidence="2 3">
    <name type="scientific">Loktanella fryxellensis</name>
    <dbReference type="NCBI Taxonomy" id="245187"/>
    <lineage>
        <taxon>Bacteria</taxon>
        <taxon>Pseudomonadati</taxon>
        <taxon>Pseudomonadota</taxon>
        <taxon>Alphaproteobacteria</taxon>
        <taxon>Rhodobacterales</taxon>
        <taxon>Roseobacteraceae</taxon>
        <taxon>Loktanella</taxon>
    </lineage>
</organism>
<dbReference type="OrthoDB" id="8326226at2"/>
<dbReference type="RefSeq" id="WP_089905225.1">
    <property type="nucleotide sequence ID" value="NZ_FOCI01000026.1"/>
</dbReference>
<accession>A0A1H8ILL7</accession>
<dbReference type="SUPFAM" id="SSF53795">
    <property type="entry name" value="PEP carboxykinase-like"/>
    <property type="match status" value="1"/>
</dbReference>
<dbReference type="Proteomes" id="UP000199585">
    <property type="component" value="Unassembled WGS sequence"/>
</dbReference>
<proteinExistence type="predicted"/>
<evidence type="ECO:0000313" key="3">
    <source>
        <dbReference type="Proteomes" id="UP000199585"/>
    </source>
</evidence>